<dbReference type="AlphaFoldDB" id="A0A1I4KYK3"/>
<protein>
    <submittedName>
        <fullName evidence="2">Uncharacterized protein</fullName>
    </submittedName>
</protein>
<proteinExistence type="predicted"/>
<dbReference type="Proteomes" id="UP000183287">
    <property type="component" value="Unassembled WGS sequence"/>
</dbReference>
<sequence>MVIFLQSGTMQNLTCCEEKRLDRKAGGNGMYFDPPWWKA</sequence>
<name>A0A1I4KYK3_9PROT</name>
<dbReference type="EMBL" id="FOUB01000005">
    <property type="protein sequence ID" value="SFL83741.1"/>
    <property type="molecule type" value="Genomic_DNA"/>
</dbReference>
<gene>
    <name evidence="2" type="ORF">SAMN05421863_100566</name>
    <name evidence="1" type="ORF">SAMN05421882_100443</name>
</gene>
<evidence type="ECO:0000313" key="1">
    <source>
        <dbReference type="EMBL" id="SDW16467.1"/>
    </source>
</evidence>
<dbReference type="Proteomes" id="UP000183454">
    <property type="component" value="Unassembled WGS sequence"/>
</dbReference>
<reference evidence="2 4" key="2">
    <citation type="submission" date="2016-10" db="EMBL/GenBank/DDBJ databases">
        <authorList>
            <person name="de Groot N.N."/>
        </authorList>
    </citation>
    <scope>NUCLEOTIDE SEQUENCE [LARGE SCALE GENOMIC DNA]</scope>
    <source>
        <strain evidence="1 4">Nm110</strain>
        <strain evidence="2">Nm44</strain>
    </source>
</reference>
<keyword evidence="3" id="KW-1185">Reference proteome</keyword>
<dbReference type="EMBL" id="FNNH01000004">
    <property type="protein sequence ID" value="SDW16467.1"/>
    <property type="molecule type" value="Genomic_DNA"/>
</dbReference>
<evidence type="ECO:0000313" key="2">
    <source>
        <dbReference type="EMBL" id="SFL83741.1"/>
    </source>
</evidence>
<organism evidence="2 3">
    <name type="scientific">Nitrosomonas communis</name>
    <dbReference type="NCBI Taxonomy" id="44574"/>
    <lineage>
        <taxon>Bacteria</taxon>
        <taxon>Pseudomonadati</taxon>
        <taxon>Pseudomonadota</taxon>
        <taxon>Betaproteobacteria</taxon>
        <taxon>Nitrosomonadales</taxon>
        <taxon>Nitrosomonadaceae</taxon>
        <taxon>Nitrosomonas</taxon>
    </lineage>
</organism>
<evidence type="ECO:0000313" key="3">
    <source>
        <dbReference type="Proteomes" id="UP000183287"/>
    </source>
</evidence>
<accession>A0A1I4KYK3</accession>
<evidence type="ECO:0000313" key="4">
    <source>
        <dbReference type="Proteomes" id="UP000183454"/>
    </source>
</evidence>
<reference evidence="3" key="1">
    <citation type="submission" date="2016-10" db="EMBL/GenBank/DDBJ databases">
        <authorList>
            <person name="Varghese N."/>
            <person name="Submissions S."/>
        </authorList>
    </citation>
    <scope>NUCLEOTIDE SEQUENCE [LARGE SCALE GENOMIC DNA]</scope>
    <source>
        <strain evidence="3">Nm44</strain>
    </source>
</reference>